<evidence type="ECO:0000259" key="1">
    <source>
        <dbReference type="PROSITE" id="PS50943"/>
    </source>
</evidence>
<dbReference type="InterPro" id="IPR001387">
    <property type="entry name" value="Cro/C1-type_HTH"/>
</dbReference>
<evidence type="ECO:0000313" key="2">
    <source>
        <dbReference type="EMBL" id="MBI1686795.1"/>
    </source>
</evidence>
<keyword evidence="3" id="KW-1185">Reference proteome</keyword>
<organism evidence="2 3">
    <name type="scientific">Caulobacter hibisci</name>
    <dbReference type="NCBI Taxonomy" id="2035993"/>
    <lineage>
        <taxon>Bacteria</taxon>
        <taxon>Pseudomonadati</taxon>
        <taxon>Pseudomonadota</taxon>
        <taxon>Alphaproteobacteria</taxon>
        <taxon>Caulobacterales</taxon>
        <taxon>Caulobacteraceae</taxon>
        <taxon>Caulobacter</taxon>
    </lineage>
</organism>
<dbReference type="PROSITE" id="PS50943">
    <property type="entry name" value="HTH_CROC1"/>
    <property type="match status" value="1"/>
</dbReference>
<dbReference type="Pfam" id="PF13560">
    <property type="entry name" value="HTH_31"/>
    <property type="match status" value="1"/>
</dbReference>
<dbReference type="EMBL" id="JADWOX010000027">
    <property type="protein sequence ID" value="MBI1686795.1"/>
    <property type="molecule type" value="Genomic_DNA"/>
</dbReference>
<dbReference type="InterPro" id="IPR010982">
    <property type="entry name" value="Lambda_DNA-bd_dom_sf"/>
</dbReference>
<gene>
    <name evidence="2" type="ORF">I4Q42_24270</name>
</gene>
<dbReference type="SMART" id="SM00530">
    <property type="entry name" value="HTH_XRE"/>
    <property type="match status" value="1"/>
</dbReference>
<proteinExistence type="predicted"/>
<name>A0ABS0T4I4_9CAUL</name>
<dbReference type="Proteomes" id="UP000639859">
    <property type="component" value="Unassembled WGS sequence"/>
</dbReference>
<accession>A0ABS0T4I4</accession>
<dbReference type="RefSeq" id="WP_198578681.1">
    <property type="nucleotide sequence ID" value="NZ_JADWOX010000027.1"/>
</dbReference>
<comment type="caution">
    <text evidence="2">The sequence shown here is derived from an EMBL/GenBank/DDBJ whole genome shotgun (WGS) entry which is preliminary data.</text>
</comment>
<sequence>MVRLPASPLARQGRLLSRIVKLLREERNLTSRQTAARMKMQLRTYQDFEAGKREFSFTKVRRFARGVGADPFGILLAMYLHDPEAALEVMDNRMPMAFYVGMRRLRKAIGAELATIPPAQVLLAMRRVEEELLAYLARRAAGTEDWLEQAFAEILDDPPDDDT</sequence>
<dbReference type="CDD" id="cd00093">
    <property type="entry name" value="HTH_XRE"/>
    <property type="match status" value="1"/>
</dbReference>
<reference evidence="2 3" key="1">
    <citation type="submission" date="2020-11" db="EMBL/GenBank/DDBJ databases">
        <title>genome sequence of strain KACC 18849.</title>
        <authorList>
            <person name="Gao J."/>
            <person name="Zhang X."/>
        </authorList>
    </citation>
    <scope>NUCLEOTIDE SEQUENCE [LARGE SCALE GENOMIC DNA]</scope>
    <source>
        <strain evidence="2 3">KACC 18849</strain>
    </source>
</reference>
<protein>
    <submittedName>
        <fullName evidence="2">Helix-turn-helix transcriptional regulator</fullName>
    </submittedName>
</protein>
<dbReference type="SUPFAM" id="SSF47413">
    <property type="entry name" value="lambda repressor-like DNA-binding domains"/>
    <property type="match status" value="1"/>
</dbReference>
<evidence type="ECO:0000313" key="3">
    <source>
        <dbReference type="Proteomes" id="UP000639859"/>
    </source>
</evidence>
<feature type="domain" description="HTH cro/C1-type" evidence="1">
    <location>
        <begin position="20"/>
        <end position="75"/>
    </location>
</feature>
<dbReference type="Gene3D" id="1.10.260.40">
    <property type="entry name" value="lambda repressor-like DNA-binding domains"/>
    <property type="match status" value="1"/>
</dbReference>